<dbReference type="InterPro" id="IPR017972">
    <property type="entry name" value="Cyt_P450_CS"/>
</dbReference>
<evidence type="ECO:0000313" key="8">
    <source>
        <dbReference type="Proteomes" id="UP000504607"/>
    </source>
</evidence>
<dbReference type="PANTHER" id="PTHR47950:SF48">
    <property type="entry name" value="CYTOCHROME P450 FAMILY PROTEIN, EXPRESSED"/>
    <property type="match status" value="1"/>
</dbReference>
<evidence type="ECO:0000256" key="1">
    <source>
        <dbReference type="ARBA" id="ARBA00010617"/>
    </source>
</evidence>
<comment type="similarity">
    <text evidence="1 6">Belongs to the cytochrome P450 family.</text>
</comment>
<dbReference type="PANTHER" id="PTHR47950">
    <property type="entry name" value="CYTOCHROME P450, FAMILY 76, SUBFAMILY C, POLYPEPTIDE 5-RELATED"/>
    <property type="match status" value="1"/>
</dbReference>
<sequence>MDLPLSLLWISLTLALLYFLATAAKKNSSTVRLPPGPAGLPILGSLLKLGDQPHRSLARLAKTHGPVMALKLGLTDTVVVSSPAVAREALQKKDLPLSDRWVPDAVRVFGHEQVSMIWGAATPSWKHLRAICSTHLFSVRSLDATRGLRQQKARDLVAYVRANAGRPIDVGRAVFGAVLNLISNTLFSFDLADLHSESTQDFRDLVSTLTSEVGKPNLSDFFPVLRIIDPQGRRRKIELHLKKLFKLFDEIIDQRLSANPTAAAAESGGDFLDALLQLHAQSKLERKAIRSLLADLFAAGTDTSTITTEWAMAELLKNPSKLARVRKEMEEAIGLPGQEAEESDVARLPYLQAVVKEVLRLHPPGPLLLPHRAAEAGVELGGYAVPEGARVLVNVWAMGRDEEVWAEPEAFEPERFLGREVDFRGRDFELIPFGSGRRACPGLPLAARMVHLLLASLLRAFDWSLPEGMAPADVDLSERFGATLAMASPLQAVAVPVVAV</sequence>
<evidence type="ECO:0000256" key="5">
    <source>
        <dbReference type="PIRSR" id="PIRSR602401-1"/>
    </source>
</evidence>
<dbReference type="AlphaFoldDB" id="A0A6I9QY70"/>
<dbReference type="OrthoDB" id="2789670at2759"/>
<keyword evidence="8" id="KW-1185">Reference proteome</keyword>
<keyword evidence="7" id="KW-0732">Signal</keyword>
<proteinExistence type="inferred from homology"/>
<dbReference type="InParanoid" id="A0A6I9QY70"/>
<feature type="chain" id="PRO_5026990366" evidence="7">
    <location>
        <begin position="24"/>
        <end position="500"/>
    </location>
</feature>
<name>A0A6I9QY70_ELAGV</name>
<evidence type="ECO:0000256" key="7">
    <source>
        <dbReference type="SAM" id="SignalP"/>
    </source>
</evidence>
<keyword evidence="5 6" id="KW-0349">Heme</keyword>
<protein>
    <submittedName>
        <fullName evidence="9">Cytochrome P450 76M5</fullName>
    </submittedName>
</protein>
<comment type="cofactor">
    <cofactor evidence="5">
        <name>heme</name>
        <dbReference type="ChEBI" id="CHEBI:30413"/>
    </cofactor>
</comment>
<dbReference type="PRINTS" id="PR00385">
    <property type="entry name" value="P450"/>
</dbReference>
<keyword evidence="2 5" id="KW-0479">Metal-binding</keyword>
<gene>
    <name evidence="9" type="primary">LOC105041901</name>
</gene>
<dbReference type="PRINTS" id="PR00463">
    <property type="entry name" value="EP450I"/>
</dbReference>
<dbReference type="InterPro" id="IPR001128">
    <property type="entry name" value="Cyt_P450"/>
</dbReference>
<dbReference type="FunCoup" id="A0A6I9QY70">
    <property type="interactions" value="311"/>
</dbReference>
<feature type="signal peptide" evidence="7">
    <location>
        <begin position="1"/>
        <end position="23"/>
    </location>
</feature>
<dbReference type="GO" id="GO:0020037">
    <property type="term" value="F:heme binding"/>
    <property type="evidence" value="ECO:0007669"/>
    <property type="project" value="InterPro"/>
</dbReference>
<dbReference type="Gene3D" id="1.10.630.10">
    <property type="entry name" value="Cytochrome P450"/>
    <property type="match status" value="1"/>
</dbReference>
<dbReference type="FunFam" id="1.10.630.10:FF:000007">
    <property type="entry name" value="Cytochrome P450 76C4"/>
    <property type="match status" value="1"/>
</dbReference>
<reference evidence="9" key="1">
    <citation type="submission" date="2025-08" db="UniProtKB">
        <authorList>
            <consortium name="RefSeq"/>
        </authorList>
    </citation>
    <scope>IDENTIFICATION</scope>
</reference>
<feature type="binding site" description="axial binding residue" evidence="5">
    <location>
        <position position="440"/>
    </location>
    <ligand>
        <name>heme</name>
        <dbReference type="ChEBI" id="CHEBI:30413"/>
    </ligand>
    <ligandPart>
        <name>Fe</name>
        <dbReference type="ChEBI" id="CHEBI:18248"/>
    </ligandPart>
</feature>
<dbReference type="SUPFAM" id="SSF48264">
    <property type="entry name" value="Cytochrome P450"/>
    <property type="match status" value="1"/>
</dbReference>
<dbReference type="RefSeq" id="XP_010917269.1">
    <property type="nucleotide sequence ID" value="XM_010918967.3"/>
</dbReference>
<evidence type="ECO:0000256" key="4">
    <source>
        <dbReference type="ARBA" id="ARBA00023004"/>
    </source>
</evidence>
<keyword evidence="4 5" id="KW-0408">Iron</keyword>
<dbReference type="Proteomes" id="UP000504607">
    <property type="component" value="Chromosome 3"/>
</dbReference>
<dbReference type="InterPro" id="IPR002401">
    <property type="entry name" value="Cyt_P450_E_grp-I"/>
</dbReference>
<evidence type="ECO:0000313" key="9">
    <source>
        <dbReference type="RefSeq" id="XP_010917269.1"/>
    </source>
</evidence>
<keyword evidence="3 6" id="KW-0560">Oxidoreductase</keyword>
<dbReference type="Pfam" id="PF00067">
    <property type="entry name" value="p450"/>
    <property type="match status" value="1"/>
</dbReference>
<keyword evidence="6" id="KW-0503">Monooxygenase</keyword>
<dbReference type="PROSITE" id="PS00086">
    <property type="entry name" value="CYTOCHROME_P450"/>
    <property type="match status" value="1"/>
</dbReference>
<evidence type="ECO:0000256" key="2">
    <source>
        <dbReference type="ARBA" id="ARBA00022723"/>
    </source>
</evidence>
<dbReference type="GO" id="GO:0051502">
    <property type="term" value="P:diterpene phytoalexin biosynthetic process"/>
    <property type="evidence" value="ECO:0007669"/>
    <property type="project" value="UniProtKB-ARBA"/>
</dbReference>
<organism evidence="8 9">
    <name type="scientific">Elaeis guineensis var. tenera</name>
    <name type="common">Oil palm</name>
    <dbReference type="NCBI Taxonomy" id="51953"/>
    <lineage>
        <taxon>Eukaryota</taxon>
        <taxon>Viridiplantae</taxon>
        <taxon>Streptophyta</taxon>
        <taxon>Embryophyta</taxon>
        <taxon>Tracheophyta</taxon>
        <taxon>Spermatophyta</taxon>
        <taxon>Magnoliopsida</taxon>
        <taxon>Liliopsida</taxon>
        <taxon>Arecaceae</taxon>
        <taxon>Arecoideae</taxon>
        <taxon>Cocoseae</taxon>
        <taxon>Elaeidinae</taxon>
        <taxon>Elaeis</taxon>
    </lineage>
</organism>
<dbReference type="CDD" id="cd11073">
    <property type="entry name" value="CYP76-like"/>
    <property type="match status" value="1"/>
</dbReference>
<dbReference type="GO" id="GO:0005506">
    <property type="term" value="F:iron ion binding"/>
    <property type="evidence" value="ECO:0007669"/>
    <property type="project" value="InterPro"/>
</dbReference>
<dbReference type="GO" id="GO:0016709">
    <property type="term" value="F:oxidoreductase activity, acting on paired donors, with incorporation or reduction of molecular oxygen, NAD(P)H as one donor, and incorporation of one atom of oxygen"/>
    <property type="evidence" value="ECO:0007669"/>
    <property type="project" value="UniProtKB-ARBA"/>
</dbReference>
<evidence type="ECO:0000256" key="3">
    <source>
        <dbReference type="ARBA" id="ARBA00023002"/>
    </source>
</evidence>
<evidence type="ECO:0000256" key="6">
    <source>
        <dbReference type="RuleBase" id="RU000461"/>
    </source>
</evidence>
<dbReference type="InterPro" id="IPR036396">
    <property type="entry name" value="Cyt_P450_sf"/>
</dbReference>
<accession>A0A6I9QY70</accession>